<dbReference type="RefSeq" id="WP_229901345.1">
    <property type="nucleotide sequence ID" value="NZ_BMSI01000008.1"/>
</dbReference>
<dbReference type="Proteomes" id="UP000649259">
    <property type="component" value="Unassembled WGS sequence"/>
</dbReference>
<gene>
    <name evidence="2" type="ORF">Saso_38470</name>
</gene>
<protein>
    <submittedName>
        <fullName evidence="2">Uncharacterized protein</fullName>
    </submittedName>
</protein>
<evidence type="ECO:0000313" key="3">
    <source>
        <dbReference type="Proteomes" id="UP000649259"/>
    </source>
</evidence>
<dbReference type="GeneID" id="91471715"/>
<evidence type="ECO:0000313" key="2">
    <source>
        <dbReference type="EMBL" id="GHI62197.1"/>
    </source>
</evidence>
<keyword evidence="3" id="KW-1185">Reference proteome</keyword>
<evidence type="ECO:0000256" key="1">
    <source>
        <dbReference type="SAM" id="MobiDB-lite"/>
    </source>
</evidence>
<sequence>MDDDADQQHLADPGYALGRLAGALRTALTHEDPATRRRAENRQRGWRSVLEGMATGRLAIGSRTPVRDLPAWVTPEVLRGGFATGVPGAGGPLTEDETRTARRAGVPLDRRALFAYWLTEEGLTRLCELLDSGRYEVTVPEEAALLTVAWLARAGETDAALALVGELAPFAGLLRFTPRPSARPAPDADTVHRWTVAEAGERLARRRTSAAVETQREALAVWQPFGDELLAHWLRTADAGEPVHVLVRAPDDAWLEQGAGLLRRYRELARHHTLCSKHRKPGENLGILRGALEETVAGHRLDARRLGLLRHAVTSMVRRRGLPGSPELTALRREQAVQAALPSHRELARLVLRRLAGLEQRAGVAEVAPLVAPVSEEEARQTGLPRGAALPAGVRRPVETALSAPLGTLVERGIVPSAEVLAELVPQLVAATTAQVYPDPALRSLAGAHHRAFAGRRSLLLLDLQRQVRAEELPWVRAVAGQRVRTATDEVPALALRQLGELAVQAFPGTILPNPLISELAVLARQAELGAPLVEELAADIFMGTFTPKFLAAAGTAAELLGGGSLYERYYAVDYRAVRNLAVLEAGEASVRAAGGGSVARTSPGFAKLCAERAAAATSRRRTAGGSVAANGMVIEQAQILTTHNLATLVHRAGVTPAAGWPELARRCFVTVCRLTGRVHANPRPLRTIKDVAYAWRQLVFHLSLCTPGERARTLAWLSEELTRHPGHVARRLAPALTGLCQVADGGRADEAGGRLLLGWTTEGHWLRGDPAVSAWTGQGRQGKRTGPRTPEGEARPGRRGCGPVAESVALPSANPR</sequence>
<organism evidence="2 3">
    <name type="scientific">Streptomyces asoensis</name>
    <dbReference type="NCBI Taxonomy" id="249586"/>
    <lineage>
        <taxon>Bacteria</taxon>
        <taxon>Bacillati</taxon>
        <taxon>Actinomycetota</taxon>
        <taxon>Actinomycetes</taxon>
        <taxon>Kitasatosporales</taxon>
        <taxon>Streptomycetaceae</taxon>
        <taxon>Streptomyces</taxon>
    </lineage>
</organism>
<accession>A0ABQ3S2F2</accession>
<comment type="caution">
    <text evidence="2">The sequence shown here is derived from an EMBL/GenBank/DDBJ whole genome shotgun (WGS) entry which is preliminary data.</text>
</comment>
<proteinExistence type="predicted"/>
<dbReference type="EMBL" id="BNEB01000003">
    <property type="protein sequence ID" value="GHI62197.1"/>
    <property type="molecule type" value="Genomic_DNA"/>
</dbReference>
<reference evidence="3" key="1">
    <citation type="submission" date="2023-07" db="EMBL/GenBank/DDBJ databases">
        <title>Whole genome shotgun sequence of Streptomyces cacaoi subsp. asoensis NBRC 13813.</title>
        <authorList>
            <person name="Komaki H."/>
            <person name="Tamura T."/>
        </authorList>
    </citation>
    <scope>NUCLEOTIDE SEQUENCE [LARGE SCALE GENOMIC DNA]</scope>
    <source>
        <strain evidence="3">NBRC 13813</strain>
    </source>
</reference>
<name>A0ABQ3S2F2_9ACTN</name>
<feature type="region of interest" description="Disordered" evidence="1">
    <location>
        <begin position="771"/>
        <end position="817"/>
    </location>
</feature>